<dbReference type="GO" id="GO:0005886">
    <property type="term" value="C:plasma membrane"/>
    <property type="evidence" value="ECO:0007669"/>
    <property type="project" value="TreeGrafter"/>
</dbReference>
<evidence type="ECO:0000313" key="6">
    <source>
        <dbReference type="Proteomes" id="UP001367508"/>
    </source>
</evidence>
<dbReference type="InterPro" id="IPR044839">
    <property type="entry name" value="NDR1-like"/>
</dbReference>
<evidence type="ECO:0000256" key="4">
    <source>
        <dbReference type="SAM" id="Phobius"/>
    </source>
</evidence>
<feature type="transmembrane region" description="Helical" evidence="4">
    <location>
        <begin position="105"/>
        <end position="127"/>
    </location>
</feature>
<evidence type="ECO:0000313" key="5">
    <source>
        <dbReference type="EMBL" id="KAK7337305.1"/>
    </source>
</evidence>
<evidence type="ECO:0000256" key="3">
    <source>
        <dbReference type="SAM" id="MobiDB-lite"/>
    </source>
</evidence>
<keyword evidence="6" id="KW-1185">Reference proteome</keyword>
<accession>A0AAN9LJS7</accession>
<keyword evidence="4" id="KW-0812">Transmembrane</keyword>
<comment type="caution">
    <text evidence="5">The sequence shown here is derived from an EMBL/GenBank/DDBJ whole genome shotgun (WGS) entry which is preliminary data.</text>
</comment>
<keyword evidence="4" id="KW-1133">Transmembrane helix</keyword>
<comment type="subcellular location">
    <subcellularLocation>
        <location evidence="1">Membrane</location>
    </subcellularLocation>
</comment>
<dbReference type="PANTHER" id="PTHR31234:SF55">
    <property type="entry name" value="LATE EMBRYOGENESIS ABUNDANT (LEA) HYDROXYPROLINE-RICH GLYCOPROTEIN FAMILY"/>
    <property type="match status" value="1"/>
</dbReference>
<reference evidence="5 6" key="1">
    <citation type="submission" date="2024-01" db="EMBL/GenBank/DDBJ databases">
        <title>The genomes of 5 underutilized Papilionoideae crops provide insights into root nodulation and disease resistanc.</title>
        <authorList>
            <person name="Jiang F."/>
        </authorList>
    </citation>
    <scope>NUCLEOTIDE SEQUENCE [LARGE SCALE GENOMIC DNA]</scope>
    <source>
        <strain evidence="5">LVBAO_FW01</strain>
        <tissue evidence="5">Leaves</tissue>
    </source>
</reference>
<sequence length="289" mass="31530">MTMDASQNGRGGPSKESLSHQSSSNRYASPPLMAPPQAMYYPPGMGYTNQGPQGLPPHHGYAPGYAPYPNEYGHPPHGYYQAGPYYNGPPNYQNGNAGKAFIRGFILCSCLLFTGLFVATLAMALILHPQLPVYIVESLTVANFNTNPTFTADWNSTITVENNNERLIGLFSDFKLELLHNYDVVATSYIPHFELDKNENKQIFTKPSSNGLAIANATIDEMAKERASGSLPVSLRISSMISFKSASIATRNNLVLAICEDLKLVFQDNTGVASLENNTGTSLTCQLFM</sequence>
<protein>
    <recommendedName>
        <fullName evidence="7">Late embryogenesis abundant protein LEA-2 subgroup domain-containing protein</fullName>
    </recommendedName>
</protein>
<evidence type="ECO:0000256" key="1">
    <source>
        <dbReference type="ARBA" id="ARBA00004370"/>
    </source>
</evidence>
<gene>
    <name evidence="5" type="ORF">VNO77_17871</name>
</gene>
<evidence type="ECO:0008006" key="7">
    <source>
        <dbReference type="Google" id="ProtNLM"/>
    </source>
</evidence>
<feature type="region of interest" description="Disordered" evidence="3">
    <location>
        <begin position="1"/>
        <end position="34"/>
    </location>
</feature>
<organism evidence="5 6">
    <name type="scientific">Canavalia gladiata</name>
    <name type="common">Sword bean</name>
    <name type="synonym">Dolichos gladiatus</name>
    <dbReference type="NCBI Taxonomy" id="3824"/>
    <lineage>
        <taxon>Eukaryota</taxon>
        <taxon>Viridiplantae</taxon>
        <taxon>Streptophyta</taxon>
        <taxon>Embryophyta</taxon>
        <taxon>Tracheophyta</taxon>
        <taxon>Spermatophyta</taxon>
        <taxon>Magnoliopsida</taxon>
        <taxon>eudicotyledons</taxon>
        <taxon>Gunneridae</taxon>
        <taxon>Pentapetalae</taxon>
        <taxon>rosids</taxon>
        <taxon>fabids</taxon>
        <taxon>Fabales</taxon>
        <taxon>Fabaceae</taxon>
        <taxon>Papilionoideae</taxon>
        <taxon>50 kb inversion clade</taxon>
        <taxon>NPAAA clade</taxon>
        <taxon>indigoferoid/millettioid clade</taxon>
        <taxon>Phaseoleae</taxon>
        <taxon>Canavalia</taxon>
    </lineage>
</organism>
<proteinExistence type="predicted"/>
<dbReference type="GO" id="GO:0098542">
    <property type="term" value="P:defense response to other organism"/>
    <property type="evidence" value="ECO:0007669"/>
    <property type="project" value="InterPro"/>
</dbReference>
<keyword evidence="2 4" id="KW-0472">Membrane</keyword>
<dbReference type="PANTHER" id="PTHR31234">
    <property type="entry name" value="LATE EMBRYOGENESIS ABUNDANT (LEA) HYDROXYPROLINE-RICH GLYCOPROTEIN FAMILY"/>
    <property type="match status" value="1"/>
</dbReference>
<dbReference type="AlphaFoldDB" id="A0AAN9LJS7"/>
<evidence type="ECO:0000256" key="2">
    <source>
        <dbReference type="ARBA" id="ARBA00023136"/>
    </source>
</evidence>
<dbReference type="Proteomes" id="UP001367508">
    <property type="component" value="Unassembled WGS sequence"/>
</dbReference>
<name>A0AAN9LJS7_CANGL</name>
<dbReference type="EMBL" id="JAYMYQ010000004">
    <property type="protein sequence ID" value="KAK7337305.1"/>
    <property type="molecule type" value="Genomic_DNA"/>
</dbReference>